<gene>
    <name evidence="1" type="ORF">HER27_021155</name>
</gene>
<name>A0A7T0EC13_9HYPH</name>
<sequence>MLADHLKAWTPGSSLWYTKIATDRLIFDNIQAMIDPNYRASFDRYERRMKREFGQAFWWGPGDGLPQRPPRLP</sequence>
<dbReference type="EMBL" id="CP064931">
    <property type="protein sequence ID" value="QPK08902.1"/>
    <property type="molecule type" value="Genomic_DNA"/>
</dbReference>
<accession>A0A7T0EC13</accession>
<evidence type="ECO:0000313" key="2">
    <source>
        <dbReference type="Proteomes" id="UP000540266"/>
    </source>
</evidence>
<protein>
    <submittedName>
        <fullName evidence="1">Uncharacterized protein</fullName>
    </submittedName>
</protein>
<proteinExistence type="predicted"/>
<dbReference type="RefSeq" id="WP_010016533.1">
    <property type="nucleotide sequence ID" value="NZ_CP013522.1"/>
</dbReference>
<dbReference type="Proteomes" id="UP000540266">
    <property type="component" value="Chromosome"/>
</dbReference>
<evidence type="ECO:0000313" key="1">
    <source>
        <dbReference type="EMBL" id="QPK08902.1"/>
    </source>
</evidence>
<dbReference type="AlphaFoldDB" id="A0A7T0EC13"/>
<organism evidence="1 2">
    <name type="scientific">Rhizobium phaseoli</name>
    <dbReference type="NCBI Taxonomy" id="396"/>
    <lineage>
        <taxon>Bacteria</taxon>
        <taxon>Pseudomonadati</taxon>
        <taxon>Pseudomonadota</taxon>
        <taxon>Alphaproteobacteria</taxon>
        <taxon>Hyphomicrobiales</taxon>
        <taxon>Rhizobiaceae</taxon>
        <taxon>Rhizobium/Agrobacterium group</taxon>
        <taxon>Rhizobium</taxon>
    </lineage>
</organism>
<reference evidence="1 2" key="1">
    <citation type="submission" date="2020-11" db="EMBL/GenBank/DDBJ databases">
        <title>Indigenous Rhizobia Nodulating Common beans in Western Kenya.</title>
        <authorList>
            <person name="Wekesa C.S."/>
            <person name="Oelmueller R."/>
            <person name="Furch A.C."/>
        </authorList>
    </citation>
    <scope>NUCLEOTIDE SEQUENCE [LARGE SCALE GENOMIC DNA]</scope>
    <source>
        <strain evidence="2">BS3</strain>
    </source>
</reference>